<organism evidence="4 5">
    <name type="scientific">Nocardioides plantarum</name>
    <dbReference type="NCBI Taxonomy" id="29299"/>
    <lineage>
        <taxon>Bacteria</taxon>
        <taxon>Bacillati</taxon>
        <taxon>Actinomycetota</taxon>
        <taxon>Actinomycetes</taxon>
        <taxon>Propionibacteriales</taxon>
        <taxon>Nocardioidaceae</taxon>
        <taxon>Nocardioides</taxon>
    </lineage>
</organism>
<evidence type="ECO:0000313" key="4">
    <source>
        <dbReference type="EMBL" id="MFB9314753.1"/>
    </source>
</evidence>
<dbReference type="SUPFAM" id="SSF81606">
    <property type="entry name" value="PP2C-like"/>
    <property type="match status" value="1"/>
</dbReference>
<dbReference type="PANTHER" id="PTHR43156">
    <property type="entry name" value="STAGE II SPORULATION PROTEIN E-RELATED"/>
    <property type="match status" value="1"/>
</dbReference>
<dbReference type="GO" id="GO:0004722">
    <property type="term" value="F:protein serine/threonine phosphatase activity"/>
    <property type="evidence" value="ECO:0007669"/>
    <property type="project" value="UniProtKB-EC"/>
</dbReference>
<keyword evidence="5" id="KW-1185">Reference proteome</keyword>
<name>A0ABV5KDE1_9ACTN</name>
<keyword evidence="2" id="KW-0812">Transmembrane</keyword>
<comment type="caution">
    <text evidence="4">The sequence shown here is derived from an EMBL/GenBank/DDBJ whole genome shotgun (WGS) entry which is preliminary data.</text>
</comment>
<evidence type="ECO:0000256" key="2">
    <source>
        <dbReference type="SAM" id="Phobius"/>
    </source>
</evidence>
<dbReference type="InterPro" id="IPR036457">
    <property type="entry name" value="PPM-type-like_dom_sf"/>
</dbReference>
<keyword evidence="2" id="KW-0472">Membrane</keyword>
<evidence type="ECO:0000259" key="3">
    <source>
        <dbReference type="SMART" id="SM00331"/>
    </source>
</evidence>
<feature type="transmembrane region" description="Helical" evidence="2">
    <location>
        <begin position="48"/>
        <end position="64"/>
    </location>
</feature>
<dbReference type="Gene3D" id="3.60.40.10">
    <property type="entry name" value="PPM-type phosphatase domain"/>
    <property type="match status" value="1"/>
</dbReference>
<evidence type="ECO:0000313" key="5">
    <source>
        <dbReference type="Proteomes" id="UP001589750"/>
    </source>
</evidence>
<feature type="transmembrane region" description="Helical" evidence="2">
    <location>
        <begin position="25"/>
        <end position="42"/>
    </location>
</feature>
<dbReference type="Proteomes" id="UP001589750">
    <property type="component" value="Unassembled WGS sequence"/>
</dbReference>
<gene>
    <name evidence="4" type="ORF">ACFFRI_16975</name>
</gene>
<feature type="transmembrane region" description="Helical" evidence="2">
    <location>
        <begin position="69"/>
        <end position="86"/>
    </location>
</feature>
<dbReference type="EMBL" id="JBHMDG010000024">
    <property type="protein sequence ID" value="MFB9314753.1"/>
    <property type="molecule type" value="Genomic_DNA"/>
</dbReference>
<accession>A0ABV5KDE1</accession>
<sequence length="361" mass="37906">MNSLNRAVDDAISGWRSGTRRSQQLVLAALSAGVVVSMVVSLHDYDVFPLAGFFVWMLLGLLLLRFRELVALSVVVVAGGTISRLAHGAGAGGRVAGVVLLLLAAALVLFASSRQRSGLPGPLSAALLADLRDRLNAQGRVPELPGSWECETAMVGAHGVGYAGDFMVADLDAGTGRLDLVLVDVVGKGVKAAPSALLLAGALGGMVGALRGPALFEAANTFLLRQDERYTEETFATAVHLSVDLTDGRYTILSAGHPPALTWEPDRGEWVADGARGLALGVLPYLELEASTGVLAPGQALLFYTDGVVESRSNDIEDGIRWLQDTAATAFAKGRYGAARRIIRQVPRGDDDRAVLVLSRG</sequence>
<protein>
    <submittedName>
        <fullName evidence="4">PP2C family protein-serine/threonine phosphatase</fullName>
        <ecNumber evidence="4">3.1.3.16</ecNumber>
    </submittedName>
</protein>
<feature type="transmembrane region" description="Helical" evidence="2">
    <location>
        <begin position="92"/>
        <end position="111"/>
    </location>
</feature>
<dbReference type="RefSeq" id="WP_140010662.1">
    <property type="nucleotide sequence ID" value="NZ_JBHMDG010000024.1"/>
</dbReference>
<evidence type="ECO:0000256" key="1">
    <source>
        <dbReference type="ARBA" id="ARBA00022801"/>
    </source>
</evidence>
<dbReference type="EC" id="3.1.3.16" evidence="4"/>
<dbReference type="InterPro" id="IPR001932">
    <property type="entry name" value="PPM-type_phosphatase-like_dom"/>
</dbReference>
<dbReference type="Pfam" id="PF07228">
    <property type="entry name" value="SpoIIE"/>
    <property type="match status" value="1"/>
</dbReference>
<keyword evidence="1 4" id="KW-0378">Hydrolase</keyword>
<dbReference type="SMART" id="SM00331">
    <property type="entry name" value="PP2C_SIG"/>
    <property type="match status" value="1"/>
</dbReference>
<dbReference type="InterPro" id="IPR052016">
    <property type="entry name" value="Bact_Sigma-Reg"/>
</dbReference>
<proteinExistence type="predicted"/>
<dbReference type="PANTHER" id="PTHR43156:SF2">
    <property type="entry name" value="STAGE II SPORULATION PROTEIN E"/>
    <property type="match status" value="1"/>
</dbReference>
<feature type="domain" description="PPM-type phosphatase" evidence="3">
    <location>
        <begin position="145"/>
        <end position="360"/>
    </location>
</feature>
<reference evidence="4 5" key="1">
    <citation type="submission" date="2024-09" db="EMBL/GenBank/DDBJ databases">
        <authorList>
            <person name="Sun Q."/>
            <person name="Mori K."/>
        </authorList>
    </citation>
    <scope>NUCLEOTIDE SEQUENCE [LARGE SCALE GENOMIC DNA]</scope>
    <source>
        <strain evidence="4 5">JCM 9626</strain>
    </source>
</reference>
<keyword evidence="2" id="KW-1133">Transmembrane helix</keyword>